<dbReference type="SMART" id="SM01141">
    <property type="entry name" value="DRY_EERY"/>
    <property type="match status" value="1"/>
</dbReference>
<dbReference type="InterPro" id="IPR019147">
    <property type="entry name" value="SWAP_N_domain"/>
</dbReference>
<feature type="domain" description="Suppressor of white apricot N-terminal" evidence="4">
    <location>
        <begin position="40"/>
        <end position="171"/>
    </location>
</feature>
<name>A0A1B6LWA9_9HEMI</name>
<feature type="region of interest" description="Disordered" evidence="3">
    <location>
        <begin position="170"/>
        <end position="203"/>
    </location>
</feature>
<evidence type="ECO:0000256" key="3">
    <source>
        <dbReference type="SAM" id="MobiDB-lite"/>
    </source>
</evidence>
<dbReference type="GO" id="GO:0006397">
    <property type="term" value="P:mRNA processing"/>
    <property type="evidence" value="ECO:0007669"/>
    <property type="project" value="UniProtKB-KW"/>
</dbReference>
<evidence type="ECO:0000256" key="1">
    <source>
        <dbReference type="ARBA" id="ARBA00022664"/>
    </source>
</evidence>
<keyword evidence="2" id="KW-0508">mRNA splicing</keyword>
<gene>
    <name evidence="5" type="ORF">g.24442</name>
</gene>
<dbReference type="PANTHER" id="PTHR13161">
    <property type="entry name" value="SPLICING FACTOR SUPPRESSOR OF WHITE APRICOT"/>
    <property type="match status" value="1"/>
</dbReference>
<evidence type="ECO:0000313" key="5">
    <source>
        <dbReference type="EMBL" id="JAT27944.1"/>
    </source>
</evidence>
<reference evidence="5" key="1">
    <citation type="submission" date="2015-11" db="EMBL/GenBank/DDBJ databases">
        <title>De novo transcriptome assembly of four potential Pierce s Disease insect vectors from Arizona vineyards.</title>
        <authorList>
            <person name="Tassone E.E."/>
        </authorList>
    </citation>
    <scope>NUCLEOTIDE SEQUENCE</scope>
</reference>
<feature type="compositionally biased region" description="Low complexity" evidence="3">
    <location>
        <begin position="309"/>
        <end position="319"/>
    </location>
</feature>
<sequence length="350" mass="39858">MMWQEARKQERKIRGMLVDYKRRAERRKDYYEKIKAEPTQFIQIHGRPCKIHLDPAVAIAGDSPANMMSWQGNQDILIDRFDVRAHLDYIPEVKHKEEEDEEPTGDERYINYERYRILAQNDFLGVTEDKFLQQLSIEEQFGPVEKAEPPPIEGKKKVVGAAIGYNYSEGSAATTPAAGEPAKEEKDSSEEENEDDDDDDDSDIDFDLCVDVNKISSAQAHEMNASALGYGMMSNDFFSFLTKDVEEAENLKIAREREEEKAMFSGRKSRRERRAFREKKLLGRKLSPPSYAATRAAPIADLIRNVTKSQSRSRSRSASPPNAGMIQYITSFGGDEIPLEPPPPQTIKTR</sequence>
<keyword evidence="1" id="KW-0507">mRNA processing</keyword>
<proteinExistence type="predicted"/>
<accession>A0A1B6LWA9</accession>
<protein>
    <recommendedName>
        <fullName evidence="4">Suppressor of white apricot N-terminal domain-containing protein</fullName>
    </recommendedName>
</protein>
<dbReference type="GO" id="GO:0008380">
    <property type="term" value="P:RNA splicing"/>
    <property type="evidence" value="ECO:0007669"/>
    <property type="project" value="UniProtKB-KW"/>
</dbReference>
<dbReference type="AlphaFoldDB" id="A0A1B6LWA9"/>
<evidence type="ECO:0000256" key="2">
    <source>
        <dbReference type="ARBA" id="ARBA00023187"/>
    </source>
</evidence>
<evidence type="ECO:0000259" key="4">
    <source>
        <dbReference type="SMART" id="SM01141"/>
    </source>
</evidence>
<feature type="region of interest" description="Disordered" evidence="3">
    <location>
        <begin position="304"/>
        <end position="350"/>
    </location>
</feature>
<organism evidence="5">
    <name type="scientific">Graphocephala atropunctata</name>
    <dbReference type="NCBI Taxonomy" id="36148"/>
    <lineage>
        <taxon>Eukaryota</taxon>
        <taxon>Metazoa</taxon>
        <taxon>Ecdysozoa</taxon>
        <taxon>Arthropoda</taxon>
        <taxon>Hexapoda</taxon>
        <taxon>Insecta</taxon>
        <taxon>Pterygota</taxon>
        <taxon>Neoptera</taxon>
        <taxon>Paraneoptera</taxon>
        <taxon>Hemiptera</taxon>
        <taxon>Auchenorrhyncha</taxon>
        <taxon>Membracoidea</taxon>
        <taxon>Cicadellidae</taxon>
        <taxon>Cicadellinae</taxon>
        <taxon>Cicadellini</taxon>
        <taxon>Graphocephala</taxon>
    </lineage>
</organism>
<feature type="compositionally biased region" description="Pro residues" evidence="3">
    <location>
        <begin position="339"/>
        <end position="350"/>
    </location>
</feature>
<dbReference type="Pfam" id="PF09750">
    <property type="entry name" value="DRY_EERY"/>
    <property type="match status" value="1"/>
</dbReference>
<feature type="compositionally biased region" description="Acidic residues" evidence="3">
    <location>
        <begin position="187"/>
        <end position="203"/>
    </location>
</feature>
<dbReference type="PANTHER" id="PTHR13161:SF4">
    <property type="entry name" value="CLK4-ASSOCIATING SERINE_ARGININE RICH PROTEIN"/>
    <property type="match status" value="1"/>
</dbReference>
<dbReference type="EMBL" id="GEBQ01012033">
    <property type="protein sequence ID" value="JAT27944.1"/>
    <property type="molecule type" value="Transcribed_RNA"/>
</dbReference>
<dbReference type="InterPro" id="IPR040397">
    <property type="entry name" value="SWAP"/>
</dbReference>